<dbReference type="Proteomes" id="UP001367030">
    <property type="component" value="Unassembled WGS sequence"/>
</dbReference>
<feature type="chain" id="PRO_5046434755" evidence="1">
    <location>
        <begin position="27"/>
        <end position="109"/>
    </location>
</feature>
<evidence type="ECO:0000313" key="2">
    <source>
        <dbReference type="EMBL" id="MEJ8859643.1"/>
    </source>
</evidence>
<dbReference type="RefSeq" id="WP_340339680.1">
    <property type="nucleotide sequence ID" value="NZ_JBBKZS010000033.1"/>
</dbReference>
<gene>
    <name evidence="2" type="ORF">WKW79_34140</name>
</gene>
<reference evidence="2 3" key="1">
    <citation type="submission" date="2024-03" db="EMBL/GenBank/DDBJ databases">
        <title>Novel species of the genus Variovorax.</title>
        <authorList>
            <person name="Liu Q."/>
            <person name="Xin Y.-H."/>
        </authorList>
    </citation>
    <scope>NUCLEOTIDE SEQUENCE [LARGE SCALE GENOMIC DNA]</scope>
    <source>
        <strain evidence="2 3">KACC 18901</strain>
    </source>
</reference>
<dbReference type="EMBL" id="JBBKZS010000033">
    <property type="protein sequence ID" value="MEJ8859643.1"/>
    <property type="molecule type" value="Genomic_DNA"/>
</dbReference>
<comment type="caution">
    <text evidence="2">The sequence shown here is derived from an EMBL/GenBank/DDBJ whole genome shotgun (WGS) entry which is preliminary data.</text>
</comment>
<name>A0ABU8XKQ1_9BURK</name>
<evidence type="ECO:0000313" key="3">
    <source>
        <dbReference type="Proteomes" id="UP001367030"/>
    </source>
</evidence>
<proteinExistence type="predicted"/>
<accession>A0ABU8XKQ1</accession>
<sequence length="109" mass="11974">MSFSYPWRAGLIACALCVFASQPSLAQTPTPDPAAVRAIAMEAYIYAFPMIENYNTMYKQLANPAGREYVGGFGRFRHYSEAYTPDNHDVVTPNRIHGPGSTCVPNHGS</sequence>
<feature type="signal peptide" evidence="1">
    <location>
        <begin position="1"/>
        <end position="26"/>
    </location>
</feature>
<organism evidence="2 3">
    <name type="scientific">Variovorax robiniae</name>
    <dbReference type="NCBI Taxonomy" id="1836199"/>
    <lineage>
        <taxon>Bacteria</taxon>
        <taxon>Pseudomonadati</taxon>
        <taxon>Pseudomonadota</taxon>
        <taxon>Betaproteobacteria</taxon>
        <taxon>Burkholderiales</taxon>
        <taxon>Comamonadaceae</taxon>
        <taxon>Variovorax</taxon>
    </lineage>
</organism>
<evidence type="ECO:0000256" key="1">
    <source>
        <dbReference type="SAM" id="SignalP"/>
    </source>
</evidence>
<protein>
    <submittedName>
        <fullName evidence="2">Uncharacterized protein</fullName>
    </submittedName>
</protein>
<dbReference type="SUPFAM" id="SSF160935">
    <property type="entry name" value="VPA0735-like"/>
    <property type="match status" value="1"/>
</dbReference>
<keyword evidence="3" id="KW-1185">Reference proteome</keyword>
<keyword evidence="1" id="KW-0732">Signal</keyword>